<proteinExistence type="predicted"/>
<keyword evidence="1" id="KW-0677">Repeat</keyword>
<reference evidence="5 6" key="1">
    <citation type="submission" date="2015-06" db="EMBL/GenBank/DDBJ databases">
        <title>Talaromyces atroroseus IBT 11181 draft genome.</title>
        <authorList>
            <person name="Rasmussen K.B."/>
            <person name="Rasmussen S."/>
            <person name="Petersen B."/>
            <person name="Sicheritz-Ponten T."/>
            <person name="Mortensen U.H."/>
            <person name="Thrane U."/>
        </authorList>
    </citation>
    <scope>NUCLEOTIDE SEQUENCE [LARGE SCALE GENOMIC DNA]</scope>
    <source>
        <strain evidence="5 6">IBT 11181</strain>
    </source>
</reference>
<organism evidence="5 6">
    <name type="scientific">Talaromyces atroroseus</name>
    <dbReference type="NCBI Taxonomy" id="1441469"/>
    <lineage>
        <taxon>Eukaryota</taxon>
        <taxon>Fungi</taxon>
        <taxon>Dikarya</taxon>
        <taxon>Ascomycota</taxon>
        <taxon>Pezizomycotina</taxon>
        <taxon>Eurotiomycetes</taxon>
        <taxon>Eurotiomycetidae</taxon>
        <taxon>Eurotiales</taxon>
        <taxon>Trichocomaceae</taxon>
        <taxon>Talaromyces</taxon>
        <taxon>Talaromyces sect. Trachyspermi</taxon>
    </lineage>
</organism>
<dbReference type="CDD" id="cd18186">
    <property type="entry name" value="BTB_POZ_ZBTB_KLHL-like"/>
    <property type="match status" value="1"/>
</dbReference>
<accession>A0A225AR76</accession>
<sequence>MTDSEVLRKDQLEIRLHNEKKLIHEGALKDENPLDFTEGFRQLCDACRKGDLKTCQEKISEGVNINARDSYDYTPLILPFAAHISSLLTRDHPRTWDIIVTDGEESLFLHKFVLSARSPYFQKKLAASPDANSWKIPNTLPAAAFGASVRFLYLGDSPRELRAGPGTGFTESEVVAGVDRIGRHLEIPTLLDSVLESGDRRLARQRRADELARGRDQFEAWFENNILAHKIVVDTRKANDVKWDRSNGIFADVLLRADEVLPDGVVGVAGEAQKHNSNNNSSSTSIPVGTGGGATTEESKGYTQKSVLYPAHRAMLMRSEFFNAMFSSAFKEAQFTEHLNIISVDCSPEVLEIVLRFFYTEKADFPLDIAVDVLFAADLLFIEKLKTKAAMVISSLGSANMSQAQASKTRPAKQNGHQKPSEANKNAGDEEEEEEIDIYEIIRAAWLTRVQRLEEFGARYLAYRLEEHVDTEEFAELIKESASRIQKRQETDSIELLDDIRFYLSERFRLRFDDAGLAEMIEENEPQNWIPPDNAQQQQQPDNKEDQTTVVTNGMAELDLLEATNKHPNSEQNVNTAPAATTVPTTDYVSVIKTLDGQIVEDEFDQDAMNYRILLDKLDRLLERLNLDA</sequence>
<comment type="caution">
    <text evidence="5">The sequence shown here is derived from an EMBL/GenBank/DDBJ whole genome shotgun (WGS) entry which is preliminary data.</text>
</comment>
<feature type="region of interest" description="Disordered" evidence="3">
    <location>
        <begin position="403"/>
        <end position="431"/>
    </location>
</feature>
<dbReference type="GO" id="GO:0005737">
    <property type="term" value="C:cytoplasm"/>
    <property type="evidence" value="ECO:0007669"/>
    <property type="project" value="TreeGrafter"/>
</dbReference>
<evidence type="ECO:0000256" key="3">
    <source>
        <dbReference type="SAM" id="MobiDB-lite"/>
    </source>
</evidence>
<dbReference type="STRING" id="1441469.A0A225AR76"/>
<dbReference type="PANTHER" id="PTHR46231:SF1">
    <property type="entry name" value="ANKYRIN REPEAT AND BTB_POZ DOMAIN-CONTAINING PROTEIN 1"/>
    <property type="match status" value="1"/>
</dbReference>
<feature type="region of interest" description="Disordered" evidence="3">
    <location>
        <begin position="524"/>
        <end position="546"/>
    </location>
</feature>
<dbReference type="InterPro" id="IPR000210">
    <property type="entry name" value="BTB/POZ_dom"/>
</dbReference>
<evidence type="ECO:0000313" key="6">
    <source>
        <dbReference type="Proteomes" id="UP000214365"/>
    </source>
</evidence>
<dbReference type="SUPFAM" id="SSF54695">
    <property type="entry name" value="POZ domain"/>
    <property type="match status" value="2"/>
</dbReference>
<dbReference type="GO" id="GO:0000151">
    <property type="term" value="C:ubiquitin ligase complex"/>
    <property type="evidence" value="ECO:0007669"/>
    <property type="project" value="TreeGrafter"/>
</dbReference>
<evidence type="ECO:0000259" key="4">
    <source>
        <dbReference type="PROSITE" id="PS50097"/>
    </source>
</evidence>
<dbReference type="CDD" id="cd18497">
    <property type="entry name" value="BACK_ABTB1_BPOZ"/>
    <property type="match status" value="1"/>
</dbReference>
<keyword evidence="6" id="KW-1185">Reference proteome</keyword>
<feature type="domain" description="BTB" evidence="4">
    <location>
        <begin position="96"/>
        <end position="156"/>
    </location>
</feature>
<dbReference type="InterPro" id="IPR036770">
    <property type="entry name" value="Ankyrin_rpt-contain_sf"/>
</dbReference>
<dbReference type="InterPro" id="IPR044515">
    <property type="entry name" value="ABTB1"/>
</dbReference>
<feature type="region of interest" description="Disordered" evidence="3">
    <location>
        <begin position="271"/>
        <end position="298"/>
    </location>
</feature>
<evidence type="ECO:0000256" key="2">
    <source>
        <dbReference type="ARBA" id="ARBA00023043"/>
    </source>
</evidence>
<dbReference type="SUPFAM" id="SSF48403">
    <property type="entry name" value="Ankyrin repeat"/>
    <property type="match status" value="1"/>
</dbReference>
<dbReference type="PANTHER" id="PTHR46231">
    <property type="entry name" value="ANKYRIN REPEAT AND BTB/POZ DOMAIN-CONTAINING PROTEIN 1"/>
    <property type="match status" value="1"/>
</dbReference>
<keyword evidence="2" id="KW-0040">ANK repeat</keyword>
<evidence type="ECO:0000313" key="5">
    <source>
        <dbReference type="EMBL" id="OKL62003.1"/>
    </source>
</evidence>
<dbReference type="Gene3D" id="1.25.40.20">
    <property type="entry name" value="Ankyrin repeat-containing domain"/>
    <property type="match status" value="1"/>
</dbReference>
<gene>
    <name evidence="5" type="ORF">UA08_02912</name>
</gene>
<dbReference type="PROSITE" id="PS50097">
    <property type="entry name" value="BTB"/>
    <property type="match status" value="2"/>
</dbReference>
<dbReference type="Pfam" id="PF00651">
    <property type="entry name" value="BTB"/>
    <property type="match status" value="2"/>
</dbReference>
<dbReference type="AlphaFoldDB" id="A0A225AR76"/>
<name>A0A225AR76_TALAT</name>
<dbReference type="RefSeq" id="XP_020122124.1">
    <property type="nucleotide sequence ID" value="XM_020265006.1"/>
</dbReference>
<dbReference type="OrthoDB" id="684045at2759"/>
<feature type="domain" description="BTB" evidence="4">
    <location>
        <begin position="309"/>
        <end position="367"/>
    </location>
</feature>
<dbReference type="Proteomes" id="UP000214365">
    <property type="component" value="Unassembled WGS sequence"/>
</dbReference>
<dbReference type="Gene3D" id="3.30.710.10">
    <property type="entry name" value="Potassium Channel Kv1.1, Chain A"/>
    <property type="match status" value="2"/>
</dbReference>
<evidence type="ECO:0000256" key="1">
    <source>
        <dbReference type="ARBA" id="ARBA00022737"/>
    </source>
</evidence>
<dbReference type="InterPro" id="IPR011333">
    <property type="entry name" value="SKP1/BTB/POZ_sf"/>
</dbReference>
<feature type="compositionally biased region" description="Polar residues" evidence="3">
    <location>
        <begin position="415"/>
        <end position="424"/>
    </location>
</feature>
<dbReference type="EMBL" id="LFMY01000003">
    <property type="protein sequence ID" value="OKL62003.1"/>
    <property type="molecule type" value="Genomic_DNA"/>
</dbReference>
<dbReference type="SMART" id="SM00225">
    <property type="entry name" value="BTB"/>
    <property type="match status" value="2"/>
</dbReference>
<dbReference type="GeneID" id="31002667"/>
<protein>
    <recommendedName>
        <fullName evidence="4">BTB domain-containing protein</fullName>
    </recommendedName>
</protein>